<dbReference type="HAMAP" id="MF_01256">
    <property type="entry name" value="YfiT_hydrol"/>
    <property type="match status" value="1"/>
</dbReference>
<dbReference type="KEGG" id="dsc:ABOD76_09410"/>
<evidence type="ECO:0000313" key="7">
    <source>
        <dbReference type="EMBL" id="XBV86508.1"/>
    </source>
</evidence>
<keyword evidence="4 5" id="KW-0862">Zinc</keyword>
<comment type="similarity">
    <text evidence="5">Belongs to the metal hydrolase YfiT family.</text>
</comment>
<evidence type="ECO:0000256" key="5">
    <source>
        <dbReference type="HAMAP-Rule" id="MF_01256"/>
    </source>
</evidence>
<dbReference type="InterPro" id="IPR023774">
    <property type="entry name" value="Put_metal_dep_hydrolase_YfiT"/>
</dbReference>
<comment type="function">
    <text evidence="5">Possible metal-dependent hydrolase.</text>
</comment>
<evidence type="ECO:0000256" key="4">
    <source>
        <dbReference type="ARBA" id="ARBA00022833"/>
    </source>
</evidence>
<feature type="domain" description="DinB-like" evidence="6">
    <location>
        <begin position="29"/>
        <end position="165"/>
    </location>
</feature>
<protein>
    <recommendedName>
        <fullName evidence="5">Putative metal-dependent hydrolase ABOD76_09410</fullName>
        <ecNumber evidence="5">3.-.-.-</ecNumber>
    </recommendedName>
</protein>
<evidence type="ECO:0000256" key="1">
    <source>
        <dbReference type="ARBA" id="ARBA00022490"/>
    </source>
</evidence>
<comment type="cofactor">
    <cofactor evidence="5">
        <name>Zn(2+)</name>
        <dbReference type="ChEBI" id="CHEBI:29105"/>
    </cofactor>
    <text evidence="5">Binds 1 zinc ion per subunit.</text>
</comment>
<accession>A0AAU7UDZ6</accession>
<evidence type="ECO:0000259" key="6">
    <source>
        <dbReference type="Pfam" id="PF12867"/>
    </source>
</evidence>
<feature type="binding site" evidence="5">
    <location>
        <position position="161"/>
    </location>
    <ligand>
        <name>Zn(2+)</name>
        <dbReference type="ChEBI" id="CHEBI:29105"/>
    </ligand>
</feature>
<comment type="subcellular location">
    <subcellularLocation>
        <location evidence="5">Cytoplasm</location>
    </subcellularLocation>
</comment>
<evidence type="ECO:0000256" key="2">
    <source>
        <dbReference type="ARBA" id="ARBA00022723"/>
    </source>
</evidence>
<feature type="binding site" evidence="5">
    <location>
        <position position="157"/>
    </location>
    <ligand>
        <name>Zn(2+)</name>
        <dbReference type="ChEBI" id="CHEBI:29105"/>
    </ligand>
</feature>
<dbReference type="NCBIfam" id="NF009807">
    <property type="entry name" value="PRK13291.1"/>
    <property type="match status" value="1"/>
</dbReference>
<dbReference type="GO" id="GO:0005737">
    <property type="term" value="C:cytoplasm"/>
    <property type="evidence" value="ECO:0007669"/>
    <property type="project" value="UniProtKB-SubCell"/>
</dbReference>
<dbReference type="GO" id="GO:0016787">
    <property type="term" value="F:hydrolase activity"/>
    <property type="evidence" value="ECO:0007669"/>
    <property type="project" value="UniProtKB-UniRule"/>
</dbReference>
<evidence type="ECO:0000256" key="3">
    <source>
        <dbReference type="ARBA" id="ARBA00022801"/>
    </source>
</evidence>
<gene>
    <name evidence="7" type="ORF">ABOD76_09410</name>
</gene>
<feature type="binding site" evidence="5">
    <location>
        <position position="65"/>
    </location>
    <ligand>
        <name>Zn(2+)</name>
        <dbReference type="ChEBI" id="CHEBI:29105"/>
    </ligand>
</feature>
<dbReference type="Pfam" id="PF12867">
    <property type="entry name" value="DinB_2"/>
    <property type="match status" value="1"/>
</dbReference>
<organism evidence="7">
    <name type="scientific">Deinococcus sonorensis KR-87</name>
    <dbReference type="NCBI Taxonomy" id="694439"/>
    <lineage>
        <taxon>Bacteria</taxon>
        <taxon>Thermotogati</taxon>
        <taxon>Deinococcota</taxon>
        <taxon>Deinococci</taxon>
        <taxon>Deinococcales</taxon>
        <taxon>Deinococcaceae</taxon>
        <taxon>Deinococcus</taxon>
    </lineage>
</organism>
<dbReference type="RefSeq" id="WP_350244578.1">
    <property type="nucleotide sequence ID" value="NZ_CP158299.1"/>
</dbReference>
<dbReference type="InterPro" id="IPR024775">
    <property type="entry name" value="DinB-like"/>
</dbReference>
<dbReference type="EC" id="3.-.-.-" evidence="5"/>
<dbReference type="SUPFAM" id="SSF109854">
    <property type="entry name" value="DinB/YfiT-like putative metalloenzymes"/>
    <property type="match status" value="1"/>
</dbReference>
<sequence length="174" mass="19534">MTDARFPIGPQPQVQALTPEERRAAVQALAQLPAEFSAALHGLDDAQLDTPYRDGGWTLRQLAHHVPDSHLNAYVRTRLALTEDTPTIKPYDQTAWAALSDSTGDIAPSLALLTALHQRWTRLLETLTPEQWSRAYLHPEYGQRTTLDGMAASYVWHGRHHTAQVRGLRVRNGW</sequence>
<dbReference type="GO" id="GO:0016740">
    <property type="term" value="F:transferase activity"/>
    <property type="evidence" value="ECO:0007669"/>
    <property type="project" value="UniProtKB-KW"/>
</dbReference>
<proteinExistence type="inferred from homology"/>
<dbReference type="InterPro" id="IPR034660">
    <property type="entry name" value="DinB/YfiT-like"/>
</dbReference>
<reference evidence="7" key="1">
    <citation type="submission" date="2024-06" db="EMBL/GenBank/DDBJ databases">
        <title>Draft Genome Sequence of Deinococcus sonorensis Type Strain KR-87, a Biofilm Producing Representative of the Genus Deinococcus.</title>
        <authorList>
            <person name="Boren L.S."/>
            <person name="Grosso R.A."/>
            <person name="Hugenberg-Cox A.N."/>
            <person name="Hill J.T.E."/>
            <person name="Albert C.M."/>
            <person name="Tuohy J.M."/>
        </authorList>
    </citation>
    <scope>NUCLEOTIDE SEQUENCE</scope>
    <source>
        <strain evidence="7">KR-87</strain>
    </source>
</reference>
<keyword evidence="7" id="KW-0808">Transferase</keyword>
<dbReference type="EMBL" id="CP158299">
    <property type="protein sequence ID" value="XBV86508.1"/>
    <property type="molecule type" value="Genomic_DNA"/>
</dbReference>
<keyword evidence="3 5" id="KW-0378">Hydrolase</keyword>
<keyword evidence="2 5" id="KW-0479">Metal-binding</keyword>
<dbReference type="AlphaFoldDB" id="A0AAU7UDZ6"/>
<dbReference type="GO" id="GO:0008270">
    <property type="term" value="F:zinc ion binding"/>
    <property type="evidence" value="ECO:0007669"/>
    <property type="project" value="UniProtKB-UniRule"/>
</dbReference>
<keyword evidence="1 5" id="KW-0963">Cytoplasm</keyword>
<name>A0AAU7UDZ6_9DEIO</name>
<comment type="subunit">
    <text evidence="5">Homodimer.</text>
</comment>
<dbReference type="Gene3D" id="1.20.120.450">
    <property type="entry name" value="dinb family like domain"/>
    <property type="match status" value="1"/>
</dbReference>